<dbReference type="Pfam" id="PF13413">
    <property type="entry name" value="HTH_25"/>
    <property type="match status" value="1"/>
</dbReference>
<accession>C5T4B6</accession>
<organism evidence="2 3">
    <name type="scientific">Acidovorax delafieldii 2AN</name>
    <dbReference type="NCBI Taxonomy" id="573060"/>
    <lineage>
        <taxon>Bacteria</taxon>
        <taxon>Pseudomonadati</taxon>
        <taxon>Pseudomonadota</taxon>
        <taxon>Betaproteobacteria</taxon>
        <taxon>Burkholderiales</taxon>
        <taxon>Comamonadaceae</taxon>
        <taxon>Acidovorax</taxon>
    </lineage>
</organism>
<protein>
    <recommendedName>
        <fullName evidence="1">Cytoskeleton protein RodZ-like C-terminal domain-containing protein</fullName>
    </recommendedName>
</protein>
<dbReference type="InterPro" id="IPR010982">
    <property type="entry name" value="Lambda_DNA-bd_dom_sf"/>
</dbReference>
<dbReference type="Gene3D" id="1.10.260.40">
    <property type="entry name" value="lambda repressor-like DNA-binding domains"/>
    <property type="match status" value="1"/>
</dbReference>
<dbReference type="InterPro" id="IPR050400">
    <property type="entry name" value="Bact_Cytoskel_RodZ"/>
</dbReference>
<dbReference type="GO" id="GO:0003677">
    <property type="term" value="F:DNA binding"/>
    <property type="evidence" value="ECO:0007669"/>
    <property type="project" value="InterPro"/>
</dbReference>
<dbReference type="AlphaFoldDB" id="C5T4B6"/>
<feature type="domain" description="Cytoskeleton protein RodZ-like C-terminal" evidence="1">
    <location>
        <begin position="252"/>
        <end position="322"/>
    </location>
</feature>
<dbReference type="Proteomes" id="UP000003856">
    <property type="component" value="Unassembled WGS sequence"/>
</dbReference>
<evidence type="ECO:0000313" key="3">
    <source>
        <dbReference type="Proteomes" id="UP000003856"/>
    </source>
</evidence>
<sequence length="324" mass="32791">MNETVAQESVAEDGENSRLTAGALLREARTASGVHIAALAVALKVPVGKLEALESDDFSTLPDIVFVRALASSVCRSLKLDPQPVLALLPQGESPRLSDSNVGLNAPVKVFTGKSSSAAFGVPGPKPVAWAVGVLLIGAALMVLLPRGRGVDWSAWFGATQTGSPVQGAAVPAPVTLPASVAGASTPEVRPVASDASPMPPAVSAAPAVPVALATESQKVAPAAATDTGVPLAPASAAGPGDEQAPAGLLSFRARSESWIQVREATGGVVLQRKLASNETVSVSGALPLAVVVGRADATEVFVRGKPYELAGVSRENVARFEVK</sequence>
<keyword evidence="3" id="KW-1185">Reference proteome</keyword>
<dbReference type="InterPro" id="IPR025194">
    <property type="entry name" value="RodZ-like_C"/>
</dbReference>
<dbReference type="PANTHER" id="PTHR34475">
    <property type="match status" value="1"/>
</dbReference>
<gene>
    <name evidence="2" type="ORF">AcdelDRAFT_1746</name>
</gene>
<dbReference type="PANTHER" id="PTHR34475:SF1">
    <property type="entry name" value="CYTOSKELETON PROTEIN RODZ"/>
    <property type="match status" value="1"/>
</dbReference>
<dbReference type="RefSeq" id="WP_005795562.1">
    <property type="nucleotide sequence ID" value="NZ_ACQT01000044.1"/>
</dbReference>
<evidence type="ECO:0000313" key="2">
    <source>
        <dbReference type="EMBL" id="EER60675.1"/>
    </source>
</evidence>
<dbReference type="OrthoDB" id="5293433at2"/>
<name>C5T4B6_ACIDE</name>
<dbReference type="Pfam" id="PF13464">
    <property type="entry name" value="RodZ_C"/>
    <property type="match status" value="1"/>
</dbReference>
<proteinExistence type="predicted"/>
<dbReference type="PATRIC" id="fig|573060.9.peg.3389"/>
<reference evidence="2 3" key="1">
    <citation type="submission" date="2009-05" db="EMBL/GenBank/DDBJ databases">
        <title>The draft genome of Acidovorax delafieldii 2AN.</title>
        <authorList>
            <consortium name="US DOE Joint Genome Institute (JGI-PGF)"/>
            <person name="Lucas S."/>
            <person name="Copeland A."/>
            <person name="Lapidus A."/>
            <person name="Glavina del Rio T."/>
            <person name="Tice H."/>
            <person name="Bruce D."/>
            <person name="Goodwin L."/>
            <person name="Pitluck S."/>
            <person name="Larimer F."/>
            <person name="Land M.L."/>
            <person name="Hauser L."/>
            <person name="Shelobolina E.S."/>
            <person name="Picardal F."/>
            <person name="Roden E."/>
            <person name="Emerson D."/>
        </authorList>
    </citation>
    <scope>NUCLEOTIDE SEQUENCE [LARGE SCALE GENOMIC DNA]</scope>
    <source>
        <strain evidence="2 3">2AN</strain>
    </source>
</reference>
<evidence type="ECO:0000259" key="1">
    <source>
        <dbReference type="Pfam" id="PF13464"/>
    </source>
</evidence>
<dbReference type="EMBL" id="ACQT01000044">
    <property type="protein sequence ID" value="EER60675.1"/>
    <property type="molecule type" value="Genomic_DNA"/>
</dbReference>
<comment type="caution">
    <text evidence="2">The sequence shown here is derived from an EMBL/GenBank/DDBJ whole genome shotgun (WGS) entry which is preliminary data.</text>
</comment>